<dbReference type="EnsemblPlants" id="Bra007626.1">
    <property type="protein sequence ID" value="Bra007626.1-P"/>
    <property type="gene ID" value="Bra007626"/>
</dbReference>
<dbReference type="InterPro" id="IPR051801">
    <property type="entry name" value="GH28_Enzymes"/>
</dbReference>
<reference evidence="6 7" key="2">
    <citation type="journal article" date="2018" name="Hortic Res">
        <title>Improved Brassica rapa reference genome by single-molecule sequencing and chromosome conformation capture technologies.</title>
        <authorList>
            <person name="Zhang L."/>
            <person name="Cai X."/>
            <person name="Wu J."/>
            <person name="Liu M."/>
            <person name="Grob S."/>
            <person name="Cheng F."/>
            <person name="Liang J."/>
            <person name="Cai C."/>
            <person name="Liu Z."/>
            <person name="Liu B."/>
            <person name="Wang F."/>
            <person name="Li S."/>
            <person name="Liu F."/>
            <person name="Li X."/>
            <person name="Cheng L."/>
            <person name="Yang W."/>
            <person name="Li M.H."/>
            <person name="Grossniklaus U."/>
            <person name="Zheng H."/>
            <person name="Wang X."/>
        </authorList>
    </citation>
    <scope>NUCLEOTIDE SEQUENCE [LARGE SCALE GENOMIC DNA]</scope>
    <source>
        <strain evidence="6 7">cv. Chiifu-401-42</strain>
    </source>
</reference>
<dbReference type="Proteomes" id="UP000011750">
    <property type="component" value="Chromosome A09"/>
</dbReference>
<protein>
    <submittedName>
        <fullName evidence="6">Uncharacterized protein</fullName>
    </submittedName>
</protein>
<dbReference type="GO" id="GO:0005975">
    <property type="term" value="P:carbohydrate metabolic process"/>
    <property type="evidence" value="ECO:0007669"/>
    <property type="project" value="InterPro"/>
</dbReference>
<evidence type="ECO:0000256" key="4">
    <source>
        <dbReference type="RuleBase" id="RU361169"/>
    </source>
</evidence>
<keyword evidence="7" id="KW-1185">Reference proteome</keyword>
<keyword evidence="3 4" id="KW-0326">Glycosidase</keyword>
<evidence type="ECO:0000256" key="1">
    <source>
        <dbReference type="ARBA" id="ARBA00008834"/>
    </source>
</evidence>
<dbReference type="Gramene" id="Bra007626.1">
    <property type="protein sequence ID" value="Bra007626.1-P"/>
    <property type="gene ID" value="Bra007626"/>
</dbReference>
<keyword evidence="2 4" id="KW-0378">Hydrolase</keyword>
<dbReference type="PANTHER" id="PTHR31339">
    <property type="entry name" value="PECTIN LYASE-RELATED"/>
    <property type="match status" value="1"/>
</dbReference>
<dbReference type="HOGENOM" id="CLU_469601_0_0_1"/>
<reference evidence="6 7" key="1">
    <citation type="journal article" date="2011" name="Nat. Genet.">
        <title>The genome of the mesopolyploid crop species Brassica rapa.</title>
        <authorList>
            <consortium name="Brassica rapa Genome Sequencing Project Consortium"/>
            <person name="Wang X."/>
            <person name="Wang H."/>
            <person name="Wang J."/>
            <person name="Sun R."/>
            <person name="Wu J."/>
            <person name="Liu S."/>
            <person name="Bai Y."/>
            <person name="Mun J.H."/>
            <person name="Bancroft I."/>
            <person name="Cheng F."/>
            <person name="Huang S."/>
            <person name="Li X."/>
            <person name="Hua W."/>
            <person name="Wang J."/>
            <person name="Wang X."/>
            <person name="Freeling M."/>
            <person name="Pires J.C."/>
            <person name="Paterson A.H."/>
            <person name="Chalhoub B."/>
            <person name="Wang B."/>
            <person name="Hayward A."/>
            <person name="Sharpe A.G."/>
            <person name="Park B.S."/>
            <person name="Weisshaar B."/>
            <person name="Liu B."/>
            <person name="Li B."/>
            <person name="Liu B."/>
            <person name="Tong C."/>
            <person name="Song C."/>
            <person name="Duran C."/>
            <person name="Peng C."/>
            <person name="Geng C."/>
            <person name="Koh C."/>
            <person name="Lin C."/>
            <person name="Edwards D."/>
            <person name="Mu D."/>
            <person name="Shen D."/>
            <person name="Soumpourou E."/>
            <person name="Li F."/>
            <person name="Fraser F."/>
            <person name="Conant G."/>
            <person name="Lassalle G."/>
            <person name="King G.J."/>
            <person name="Bonnema G."/>
            <person name="Tang H."/>
            <person name="Wang H."/>
            <person name="Belcram H."/>
            <person name="Zhou H."/>
            <person name="Hirakawa H."/>
            <person name="Abe H."/>
            <person name="Guo H."/>
            <person name="Wang H."/>
            <person name="Jin H."/>
            <person name="Parkin I.A."/>
            <person name="Batley J."/>
            <person name="Kim J.S."/>
            <person name="Just J."/>
            <person name="Li J."/>
            <person name="Xu J."/>
            <person name="Deng J."/>
            <person name="Kim J.A."/>
            <person name="Li J."/>
            <person name="Yu J."/>
            <person name="Meng J."/>
            <person name="Wang J."/>
            <person name="Min J."/>
            <person name="Poulain J."/>
            <person name="Wang J."/>
            <person name="Hatakeyama K."/>
            <person name="Wu K."/>
            <person name="Wang L."/>
            <person name="Fang L."/>
            <person name="Trick M."/>
            <person name="Links M.G."/>
            <person name="Zhao M."/>
            <person name="Jin M."/>
            <person name="Ramchiary N."/>
            <person name="Drou N."/>
            <person name="Berkman P.J."/>
            <person name="Cai Q."/>
            <person name="Huang Q."/>
            <person name="Li R."/>
            <person name="Tabata S."/>
            <person name="Cheng S."/>
            <person name="Zhang S."/>
            <person name="Zhang S."/>
            <person name="Huang S."/>
            <person name="Sato S."/>
            <person name="Sun S."/>
            <person name="Kwon S.J."/>
            <person name="Choi S.R."/>
            <person name="Lee T.H."/>
            <person name="Fan W."/>
            <person name="Zhao X."/>
            <person name="Tan X."/>
            <person name="Xu X."/>
            <person name="Wang Y."/>
            <person name="Qiu Y."/>
            <person name="Yin Y."/>
            <person name="Li Y."/>
            <person name="Du Y."/>
            <person name="Liao Y."/>
            <person name="Lim Y."/>
            <person name="Narusaka Y."/>
            <person name="Wang Y."/>
            <person name="Wang Z."/>
            <person name="Li Z."/>
            <person name="Wang Z."/>
            <person name="Xiong Z."/>
            <person name="Zhang Z."/>
        </authorList>
    </citation>
    <scope>NUCLEOTIDE SEQUENCE [LARGE SCALE GENOMIC DNA]</scope>
    <source>
        <strain evidence="6 7">cv. Chiifu-401-42</strain>
    </source>
</reference>
<accession>M4CTT2</accession>
<dbReference type="Pfam" id="PF00295">
    <property type="entry name" value="Glyco_hydro_28"/>
    <property type="match status" value="1"/>
</dbReference>
<evidence type="ECO:0000256" key="3">
    <source>
        <dbReference type="ARBA" id="ARBA00023295"/>
    </source>
</evidence>
<dbReference type="InterPro" id="IPR011050">
    <property type="entry name" value="Pectin_lyase_fold/virulence"/>
</dbReference>
<reference evidence="6" key="3">
    <citation type="submission" date="2023-03" db="UniProtKB">
        <authorList>
            <consortium name="EnsemblPlants"/>
        </authorList>
    </citation>
    <scope>IDENTIFICATION</scope>
    <source>
        <strain evidence="6">cv. Chiifu-401-42</strain>
    </source>
</reference>
<dbReference type="PANTHER" id="PTHR31339:SF69">
    <property type="entry name" value="PENTATRICOPEPTIDE REPEAT-CONTAINING PROTEIN"/>
    <property type="match status" value="1"/>
</dbReference>
<dbReference type="InterPro" id="IPR011990">
    <property type="entry name" value="TPR-like_helical_dom_sf"/>
</dbReference>
<evidence type="ECO:0000256" key="2">
    <source>
        <dbReference type="ARBA" id="ARBA00022801"/>
    </source>
</evidence>
<sequence>MILFGDISLLMRFRRALGVRLFSLREYHSPVLEFLVLWSYCIDGLYLHMLQVDIIIQGSCLVQIRNRQKIPPWPGDFKRWMRLIHEELETWCIIIGLYFWWFMSYRQLLLILFILKAFLQDSVVLMIKNKIQRSEWGSVRFKAWSLKISQQQNGLKLLLYWSQSKRISTPWTECVSLPSYGRGRELPGKRHRSLLYGQILTDVVITGDNGTIDGQGSKWWDWFRNGELNYTRPHLVELMNSTGLIISNLTFLNSPFWNINPSIEVEERVDECSVDDLLSFISGEQIGLITERFVKGEFKEGSTPLSQAVSLRDQFRVLVVKTCGDVENLNPRWESLEERLETLVMEYEHWNDYKKTKTTLANLCLSKHFDIREVKMIHALGVKCDIINNPWAQSRLSTLYAYSPFIGYVLSLECVSRNKTMKKHNPYRFYNGLLAAQGFSQSPEAAEVLLREMVQLRLAPTKVTFLAESSRQRDKFRVFVVKVYAADVENLEERLETLVMEHESLEEYNEPKNKTKKKKIDTHRLYNALLSANGYSESPEAAEVLLKGMVGCGFAPTDITFRVMMKALGNSGKSGLAPGYK</sequence>
<organism evidence="6 7">
    <name type="scientific">Brassica campestris</name>
    <name type="common">Field mustard</name>
    <dbReference type="NCBI Taxonomy" id="3711"/>
    <lineage>
        <taxon>Eukaryota</taxon>
        <taxon>Viridiplantae</taxon>
        <taxon>Streptophyta</taxon>
        <taxon>Embryophyta</taxon>
        <taxon>Tracheophyta</taxon>
        <taxon>Spermatophyta</taxon>
        <taxon>Magnoliopsida</taxon>
        <taxon>eudicotyledons</taxon>
        <taxon>Gunneridae</taxon>
        <taxon>Pentapetalae</taxon>
        <taxon>rosids</taxon>
        <taxon>malvids</taxon>
        <taxon>Brassicales</taxon>
        <taxon>Brassicaceae</taxon>
        <taxon>Brassiceae</taxon>
        <taxon>Brassica</taxon>
    </lineage>
</organism>
<dbReference type="Gene3D" id="1.25.40.10">
    <property type="entry name" value="Tetratricopeptide repeat domain"/>
    <property type="match status" value="1"/>
</dbReference>
<keyword evidence="5" id="KW-0175">Coiled coil</keyword>
<evidence type="ECO:0000313" key="6">
    <source>
        <dbReference type="EnsemblPlants" id="Bra007626.1-P"/>
    </source>
</evidence>
<dbReference type="InterPro" id="IPR000743">
    <property type="entry name" value="Glyco_hydro_28"/>
</dbReference>
<dbReference type="InterPro" id="IPR012334">
    <property type="entry name" value="Pectin_lyas_fold"/>
</dbReference>
<dbReference type="OMA" id="MEHESLE"/>
<name>M4CTT2_BRACM</name>
<dbReference type="GO" id="GO:0004650">
    <property type="term" value="F:polygalacturonase activity"/>
    <property type="evidence" value="ECO:0000318"/>
    <property type="project" value="GO_Central"/>
</dbReference>
<evidence type="ECO:0000256" key="5">
    <source>
        <dbReference type="SAM" id="Coils"/>
    </source>
</evidence>
<dbReference type="InParanoid" id="M4CTT2"/>
<dbReference type="eggNOG" id="ENOG502QTPQ">
    <property type="taxonomic scope" value="Eukaryota"/>
</dbReference>
<comment type="similarity">
    <text evidence="1 4">Belongs to the glycosyl hydrolase 28 family.</text>
</comment>
<feature type="coiled-coil region" evidence="5">
    <location>
        <begin position="481"/>
        <end position="508"/>
    </location>
</feature>
<dbReference type="SUPFAM" id="SSF51126">
    <property type="entry name" value="Pectin lyase-like"/>
    <property type="match status" value="1"/>
</dbReference>
<dbReference type="Gene3D" id="2.160.20.10">
    <property type="entry name" value="Single-stranded right-handed beta-helix, Pectin lyase-like"/>
    <property type="match status" value="1"/>
</dbReference>
<dbReference type="AlphaFoldDB" id="M4CTT2"/>
<proteinExistence type="inferred from homology"/>
<evidence type="ECO:0000313" key="7">
    <source>
        <dbReference type="Proteomes" id="UP000011750"/>
    </source>
</evidence>